<dbReference type="Proteomes" id="UP001589608">
    <property type="component" value="Unassembled WGS sequence"/>
</dbReference>
<organism evidence="3 4">
    <name type="scientific">Dactylosporangium vinaceum</name>
    <dbReference type="NCBI Taxonomy" id="53362"/>
    <lineage>
        <taxon>Bacteria</taxon>
        <taxon>Bacillati</taxon>
        <taxon>Actinomycetota</taxon>
        <taxon>Actinomycetes</taxon>
        <taxon>Micromonosporales</taxon>
        <taxon>Micromonosporaceae</taxon>
        <taxon>Dactylosporangium</taxon>
    </lineage>
</organism>
<evidence type="ECO:0000256" key="2">
    <source>
        <dbReference type="SAM" id="Phobius"/>
    </source>
</evidence>
<accession>A0ABV5M8G2</accession>
<feature type="region of interest" description="Disordered" evidence="1">
    <location>
        <begin position="1"/>
        <end position="28"/>
    </location>
</feature>
<feature type="region of interest" description="Disordered" evidence="1">
    <location>
        <begin position="57"/>
        <end position="180"/>
    </location>
</feature>
<dbReference type="RefSeq" id="WP_223095052.1">
    <property type="nucleotide sequence ID" value="NZ_CP061913.1"/>
</dbReference>
<reference evidence="3 4" key="1">
    <citation type="submission" date="2024-09" db="EMBL/GenBank/DDBJ databases">
        <authorList>
            <person name="Sun Q."/>
            <person name="Mori K."/>
        </authorList>
    </citation>
    <scope>NUCLEOTIDE SEQUENCE [LARGE SCALE GENOMIC DNA]</scope>
    <source>
        <strain evidence="3 4">JCM 3307</strain>
    </source>
</reference>
<keyword evidence="2" id="KW-0472">Membrane</keyword>
<keyword evidence="4" id="KW-1185">Reference proteome</keyword>
<name>A0ABV5M8G2_9ACTN</name>
<sequence length="356" mass="37012">MQRRSAPRWGWSEEEPDRSIDDRPQPPVWRKRVITIGAAALAFVAGLTVTQISDAATRRRPATGSAPCATATTKGPGTGAAGGSAKASPKVSAAASAEGADPAAGEVPKTDQTAGDLSGGQQNGKNVTNHLGDGQVSGRPRWRRVNPNCPTPAPTNTGGNGATSVPSAGSSNNATLDTLGNDCSESRLQAHTGFQDAPRCVSTAFGEVSSQDKNPTLLIVRAPQRLRVGQAFTLQVSTRNLVRDRFLGAAAGGYYLESAFLTPDGLTRGHFHTACRMLADTRSAPDPTVAPAFFVATEDKGGNARPDTVTINVTGMPTTGTAQCASWAGDGSHRIPMMQKANEIPAFDSVRIPVTN</sequence>
<keyword evidence="2" id="KW-1133">Transmembrane helix</keyword>
<protein>
    <submittedName>
        <fullName evidence="3">Pecanex-like protein 1</fullName>
    </submittedName>
</protein>
<gene>
    <name evidence="3" type="ORF">ACFFTR_18760</name>
</gene>
<evidence type="ECO:0000313" key="4">
    <source>
        <dbReference type="Proteomes" id="UP001589608"/>
    </source>
</evidence>
<feature type="compositionally biased region" description="Low complexity" evidence="1">
    <location>
        <begin position="66"/>
        <end position="75"/>
    </location>
</feature>
<feature type="compositionally biased region" description="Low complexity" evidence="1">
    <location>
        <begin position="83"/>
        <end position="106"/>
    </location>
</feature>
<evidence type="ECO:0000313" key="3">
    <source>
        <dbReference type="EMBL" id="MFB9445122.1"/>
    </source>
</evidence>
<feature type="compositionally biased region" description="Polar residues" evidence="1">
    <location>
        <begin position="164"/>
        <end position="180"/>
    </location>
</feature>
<keyword evidence="2" id="KW-0812">Transmembrane</keyword>
<comment type="caution">
    <text evidence="3">The sequence shown here is derived from an EMBL/GenBank/DDBJ whole genome shotgun (WGS) entry which is preliminary data.</text>
</comment>
<dbReference type="EMBL" id="JBHMCA010000035">
    <property type="protein sequence ID" value="MFB9445122.1"/>
    <property type="molecule type" value="Genomic_DNA"/>
</dbReference>
<proteinExistence type="predicted"/>
<evidence type="ECO:0000256" key="1">
    <source>
        <dbReference type="SAM" id="MobiDB-lite"/>
    </source>
</evidence>
<feature type="transmembrane region" description="Helical" evidence="2">
    <location>
        <begin position="33"/>
        <end position="52"/>
    </location>
</feature>